<keyword evidence="6 11" id="KW-0256">Endoplasmic reticulum</keyword>
<organism evidence="12 13">
    <name type="scientific">Phascolarctos cinereus</name>
    <name type="common">Koala</name>
    <dbReference type="NCBI Taxonomy" id="38626"/>
    <lineage>
        <taxon>Eukaryota</taxon>
        <taxon>Metazoa</taxon>
        <taxon>Chordata</taxon>
        <taxon>Craniata</taxon>
        <taxon>Vertebrata</taxon>
        <taxon>Euteleostomi</taxon>
        <taxon>Mammalia</taxon>
        <taxon>Metatheria</taxon>
        <taxon>Diprotodontia</taxon>
        <taxon>Phascolarctidae</taxon>
        <taxon>Phascolarctos</taxon>
    </lineage>
</organism>
<name>A0A6P5JDC0_PHACI</name>
<evidence type="ECO:0000256" key="7">
    <source>
        <dbReference type="ARBA" id="ARBA00022989"/>
    </source>
</evidence>
<dbReference type="RefSeq" id="XP_020832165.1">
    <property type="nucleotide sequence ID" value="XM_020976506.1"/>
</dbReference>
<keyword evidence="5 11" id="KW-0812">Transmembrane</keyword>
<evidence type="ECO:0000256" key="6">
    <source>
        <dbReference type="ARBA" id="ARBA00022824"/>
    </source>
</evidence>
<dbReference type="Proteomes" id="UP000515140">
    <property type="component" value="Unplaced"/>
</dbReference>
<evidence type="ECO:0000256" key="9">
    <source>
        <dbReference type="ARBA" id="ARBA00023136"/>
    </source>
</evidence>
<keyword evidence="4 11" id="KW-0808">Transferase</keyword>
<proteinExistence type="inferred from homology"/>
<feature type="transmembrane region" description="Helical" evidence="11">
    <location>
        <begin position="108"/>
        <end position="128"/>
    </location>
</feature>
<keyword evidence="10 13" id="KW-0012">Acyltransferase</keyword>
<dbReference type="EC" id="2.3.1.-" evidence="11"/>
<keyword evidence="3" id="KW-0444">Lipid biosynthesis</keyword>
<evidence type="ECO:0000256" key="8">
    <source>
        <dbReference type="ARBA" id="ARBA00023098"/>
    </source>
</evidence>
<evidence type="ECO:0000256" key="2">
    <source>
        <dbReference type="ARBA" id="ARBA00005420"/>
    </source>
</evidence>
<evidence type="ECO:0000256" key="10">
    <source>
        <dbReference type="ARBA" id="ARBA00023315"/>
    </source>
</evidence>
<protein>
    <recommendedName>
        <fullName evidence="11">Acyltransferase</fullName>
        <ecNumber evidence="11">2.3.1.-</ecNumber>
    </recommendedName>
</protein>
<sequence length="429" mass="48641">MLEKEQGPWACTGTAWPSFILCGLPPAMFPLALKGPIGHASIEGALDRAGRRGTKAIHTGAKLPEQVPAQRVQRHPWALLLGSSSSGPSTSLRLLGAMPPHWQCDPNFIIPALAICQWHLSYLAIFWILLPTFFYMVFTPFWPLPVLYIAWFVLDWKKPEQGGRRSTWVRNWHVWTKIQDYFPITLLKTKDLDPGHNYIMGVHPHGILTFGAFCNFCTEATGFSTTFPGITPHLATLSWFFKIPIIRDYLMAKGVCPVSQPSLDYLLSQRGSGNLVGIVIGGVGEALQSVPNSTSLIIKKRKGFVRTALQHGAHLVPTFTFGETEVYHQVLFPEGSRMYRFQHWFHSFWGFYFCVFYGRGFFQDFWGLLPLPKPIITVVGEPVTVPKMENPNQETVDKYHTLYMEALRNLFDEYKAQYGASRTQELLFL</sequence>
<evidence type="ECO:0000313" key="13">
    <source>
        <dbReference type="RefSeq" id="XP_020832165.1"/>
    </source>
</evidence>
<keyword evidence="7 11" id="KW-1133">Transmembrane helix</keyword>
<dbReference type="InParanoid" id="A0A6P5JDC0"/>
<comment type="subcellular location">
    <subcellularLocation>
        <location evidence="1 11">Endoplasmic reticulum membrane</location>
        <topology evidence="1 11">Multi-pass membrane protein</topology>
    </subcellularLocation>
</comment>
<accession>A0A6P5JDC0</accession>
<feature type="transmembrane region" description="Helical" evidence="11">
    <location>
        <begin position="134"/>
        <end position="154"/>
    </location>
</feature>
<keyword evidence="12" id="KW-1185">Reference proteome</keyword>
<dbReference type="CTD" id="158833"/>
<evidence type="ECO:0000256" key="4">
    <source>
        <dbReference type="ARBA" id="ARBA00022679"/>
    </source>
</evidence>
<dbReference type="PANTHER" id="PTHR12317">
    <property type="entry name" value="DIACYLGLYCEROL O-ACYLTRANSFERASE"/>
    <property type="match status" value="1"/>
</dbReference>
<evidence type="ECO:0000256" key="3">
    <source>
        <dbReference type="ARBA" id="ARBA00022516"/>
    </source>
</evidence>
<keyword evidence="8" id="KW-0443">Lipid metabolism</keyword>
<keyword evidence="9 11" id="KW-0472">Membrane</keyword>
<dbReference type="GO" id="GO:0005789">
    <property type="term" value="C:endoplasmic reticulum membrane"/>
    <property type="evidence" value="ECO:0007669"/>
    <property type="project" value="UniProtKB-SubCell"/>
</dbReference>
<dbReference type="InterPro" id="IPR007130">
    <property type="entry name" value="DAGAT"/>
</dbReference>
<gene>
    <name evidence="13" type="primary">AWAT1</name>
</gene>
<evidence type="ECO:0000256" key="5">
    <source>
        <dbReference type="ARBA" id="ARBA00022692"/>
    </source>
</evidence>
<dbReference type="GO" id="GO:0047196">
    <property type="term" value="F:long-chain-alcohol O-fatty-acyltransferase activity"/>
    <property type="evidence" value="ECO:0007669"/>
    <property type="project" value="TreeGrafter"/>
</dbReference>
<comment type="similarity">
    <text evidence="2 11">Belongs to the diacylglycerol acyltransferase family.</text>
</comment>
<dbReference type="KEGG" id="pcw:110201045"/>
<dbReference type="GO" id="GO:0006629">
    <property type="term" value="P:lipid metabolic process"/>
    <property type="evidence" value="ECO:0007669"/>
    <property type="project" value="UniProtKB-KW"/>
</dbReference>
<dbReference type="GeneID" id="110201045"/>
<dbReference type="AlphaFoldDB" id="A0A6P5JDC0"/>
<dbReference type="CDD" id="cd07987">
    <property type="entry name" value="LPLAT_MGAT-like"/>
    <property type="match status" value="1"/>
</dbReference>
<evidence type="ECO:0000313" key="12">
    <source>
        <dbReference type="Proteomes" id="UP000515140"/>
    </source>
</evidence>
<dbReference type="Pfam" id="PF03982">
    <property type="entry name" value="DAGAT"/>
    <property type="match status" value="1"/>
</dbReference>
<dbReference type="PANTHER" id="PTHR12317:SF16">
    <property type="entry name" value="ACYL-COA WAX ALCOHOL ACYLTRANSFERASE 1"/>
    <property type="match status" value="1"/>
</dbReference>
<evidence type="ECO:0000256" key="11">
    <source>
        <dbReference type="RuleBase" id="RU367023"/>
    </source>
</evidence>
<reference evidence="13" key="1">
    <citation type="submission" date="2025-08" db="UniProtKB">
        <authorList>
            <consortium name="RefSeq"/>
        </authorList>
    </citation>
    <scope>IDENTIFICATION</scope>
    <source>
        <tissue evidence="13">Spleen</tissue>
    </source>
</reference>
<evidence type="ECO:0000256" key="1">
    <source>
        <dbReference type="ARBA" id="ARBA00004477"/>
    </source>
</evidence>